<gene>
    <name evidence="2" type="ORF">BLNAU_843</name>
</gene>
<name>A0ABQ9YKN0_9EUKA</name>
<dbReference type="Proteomes" id="UP001281761">
    <property type="component" value="Unassembled WGS sequence"/>
</dbReference>
<proteinExistence type="predicted"/>
<comment type="caution">
    <text evidence="2">The sequence shown here is derived from an EMBL/GenBank/DDBJ whole genome shotgun (WGS) entry which is preliminary data.</text>
</comment>
<sequence length="282" mass="31082">MTSLVDLPPPIIVNIASNLPDKGLFSLAMLNQKMRELIRTTATTTPPICVTSPEEKENIRKLIQTYPNLTDVNISHSRYLTDDIIEFLVEKCPKISKLKLWNCLTLTDAALHSISRLTDLKWICLGDNQNFSNDGVTEVLKGCEQLETLDITLCTNVTSALAASIAEHGKMLKELIAEFCPAFATNDALATIAGGQCRQLEKLIMGNGTASDEGIEALFISPLKDTLTILDFRRNAEIQQSGYDKIRLFPNIQEIDGVPVSSLPEEDTGAYFISKRAMYGDG</sequence>
<accession>A0ABQ9YKN0</accession>
<dbReference type="PROSITE" id="PS50181">
    <property type="entry name" value="FBOX"/>
    <property type="match status" value="1"/>
</dbReference>
<evidence type="ECO:0000313" key="2">
    <source>
        <dbReference type="EMBL" id="KAK2964312.1"/>
    </source>
</evidence>
<feature type="domain" description="F-box" evidence="1">
    <location>
        <begin position="1"/>
        <end position="48"/>
    </location>
</feature>
<dbReference type="EMBL" id="JARBJD010000003">
    <property type="protein sequence ID" value="KAK2964312.1"/>
    <property type="molecule type" value="Genomic_DNA"/>
</dbReference>
<dbReference type="PANTHER" id="PTHR13318">
    <property type="entry name" value="PARTNER OF PAIRED, ISOFORM B-RELATED"/>
    <property type="match status" value="1"/>
</dbReference>
<keyword evidence="3" id="KW-1185">Reference proteome</keyword>
<dbReference type="PANTHER" id="PTHR13318:SF190">
    <property type="entry name" value="PARTNER OF PAIRED, ISOFORM B"/>
    <property type="match status" value="1"/>
</dbReference>
<dbReference type="SMART" id="SM00367">
    <property type="entry name" value="LRR_CC"/>
    <property type="match status" value="6"/>
</dbReference>
<dbReference type="InterPro" id="IPR032675">
    <property type="entry name" value="LRR_dom_sf"/>
</dbReference>
<organism evidence="2 3">
    <name type="scientific">Blattamonas nauphoetae</name>
    <dbReference type="NCBI Taxonomy" id="2049346"/>
    <lineage>
        <taxon>Eukaryota</taxon>
        <taxon>Metamonada</taxon>
        <taxon>Preaxostyla</taxon>
        <taxon>Oxymonadida</taxon>
        <taxon>Blattamonas</taxon>
    </lineage>
</organism>
<dbReference type="InterPro" id="IPR006553">
    <property type="entry name" value="Leu-rich_rpt_Cys-con_subtyp"/>
</dbReference>
<protein>
    <recommendedName>
        <fullName evidence="1">F-box domain-containing protein</fullName>
    </recommendedName>
</protein>
<evidence type="ECO:0000259" key="1">
    <source>
        <dbReference type="PROSITE" id="PS50181"/>
    </source>
</evidence>
<dbReference type="InterPro" id="IPR001810">
    <property type="entry name" value="F-box_dom"/>
</dbReference>
<dbReference type="Gene3D" id="3.80.10.10">
    <property type="entry name" value="Ribonuclease Inhibitor"/>
    <property type="match status" value="1"/>
</dbReference>
<dbReference type="SUPFAM" id="SSF52047">
    <property type="entry name" value="RNI-like"/>
    <property type="match status" value="1"/>
</dbReference>
<reference evidence="2 3" key="1">
    <citation type="journal article" date="2022" name="bioRxiv">
        <title>Genomics of Preaxostyla Flagellates Illuminates Evolutionary Transitions and the Path Towards Mitochondrial Loss.</title>
        <authorList>
            <person name="Novak L.V.F."/>
            <person name="Treitli S.C."/>
            <person name="Pyrih J."/>
            <person name="Halakuc P."/>
            <person name="Pipaliya S.V."/>
            <person name="Vacek V."/>
            <person name="Brzon O."/>
            <person name="Soukal P."/>
            <person name="Eme L."/>
            <person name="Dacks J.B."/>
            <person name="Karnkowska A."/>
            <person name="Elias M."/>
            <person name="Hampl V."/>
        </authorList>
    </citation>
    <scope>NUCLEOTIDE SEQUENCE [LARGE SCALE GENOMIC DNA]</scope>
    <source>
        <strain evidence="2">NAU3</strain>
        <tissue evidence="2">Gut</tissue>
    </source>
</reference>
<evidence type="ECO:0000313" key="3">
    <source>
        <dbReference type="Proteomes" id="UP001281761"/>
    </source>
</evidence>